<evidence type="ECO:0000313" key="2">
    <source>
        <dbReference type="Proteomes" id="UP000030754"/>
    </source>
</evidence>
<keyword evidence="2" id="KW-1185">Reference proteome</keyword>
<gene>
    <name evidence="1" type="ORF">ENH_00031720</name>
</gene>
<dbReference type="GeneID" id="25473337"/>
<dbReference type="EMBL" id="HG724033">
    <property type="protein sequence ID" value="CDJ67086.1"/>
    <property type="molecule type" value="Genomic_DNA"/>
</dbReference>
<name>U6MSV3_9EIME</name>
<organism evidence="1 2">
    <name type="scientific">Eimeria necatrix</name>
    <dbReference type="NCBI Taxonomy" id="51315"/>
    <lineage>
        <taxon>Eukaryota</taxon>
        <taxon>Sar</taxon>
        <taxon>Alveolata</taxon>
        <taxon>Apicomplexa</taxon>
        <taxon>Conoidasida</taxon>
        <taxon>Coccidia</taxon>
        <taxon>Eucoccidiorida</taxon>
        <taxon>Eimeriorina</taxon>
        <taxon>Eimeriidae</taxon>
        <taxon>Eimeria</taxon>
    </lineage>
</organism>
<accession>U6MSV3</accession>
<reference evidence="1" key="1">
    <citation type="submission" date="2013-10" db="EMBL/GenBank/DDBJ databases">
        <title>Genomic analysis of the causative agents of coccidiosis in chickens.</title>
        <authorList>
            <person name="Reid A.J."/>
            <person name="Blake D."/>
            <person name="Billington K."/>
            <person name="Browne H."/>
            <person name="Dunn M."/>
            <person name="Hung S."/>
            <person name="Kawahara F."/>
            <person name="Miranda-Saavedra D."/>
            <person name="Mourier T."/>
            <person name="Nagra H."/>
            <person name="Otto T.D."/>
            <person name="Rawlings N."/>
            <person name="Sanchez A."/>
            <person name="Sanders M."/>
            <person name="Subramaniam C."/>
            <person name="Tay Y."/>
            <person name="Dear P."/>
            <person name="Doerig C."/>
            <person name="Gruber A."/>
            <person name="Parkinson J."/>
            <person name="Shirley M."/>
            <person name="Wan K.L."/>
            <person name="Berriman M."/>
            <person name="Tomley F."/>
            <person name="Pain A."/>
        </authorList>
    </citation>
    <scope>NUCLEOTIDE SEQUENCE [LARGE SCALE GENOMIC DNA]</scope>
    <source>
        <strain evidence="1">Houghton</strain>
    </source>
</reference>
<dbReference type="AlphaFoldDB" id="U6MSV3"/>
<dbReference type="Proteomes" id="UP000030754">
    <property type="component" value="Unassembled WGS sequence"/>
</dbReference>
<dbReference type="RefSeq" id="XP_013435553.1">
    <property type="nucleotide sequence ID" value="XM_013580099.1"/>
</dbReference>
<protein>
    <submittedName>
        <fullName evidence="1">Uncharacterized protein</fullName>
    </submittedName>
</protein>
<dbReference type="SUPFAM" id="SSF50199">
    <property type="entry name" value="Staphylococcal nuclease"/>
    <property type="match status" value="2"/>
</dbReference>
<dbReference type="Gene3D" id="2.40.50.90">
    <property type="match status" value="2"/>
</dbReference>
<sequence>MVAVAGEDEWLELPALNIAVLLNSLISSQTNSQESYTGKIGWYRAALVSEIVDGRTVRCMPISSAADFSALMDEDEAAKVPPVTTALRVPSMVYVNMKEPPQSCIKCAIGKRRQEQQLFQLTGIETPRVDFDEAHLADPGRCSSTRAYGSQHMDLEAEPMGTASAASLSDLVLGRVVLLQIDSIDGDEGWHGRMLLPAVCNSQVEGEDKVEKLYKLLASKAMAWEEALNGELEDLPESESEWDRVEAIARLIMERRDAEGVEDILTFFFGTVFDCSVCPPTMAVTDVAYVMLFRGLAWVDARSLFRFSEENRGESVQHMLAVQEGAETQRRGLWSLPFDLFEKLPVPDRRRFSGERSDFPALLIAQLLNHAQALEGEARKHKNRRIQQRFFAALVVRVVDGDTVRLVPVLSDEAVRLHVDPAERLMMTKVKGAMSVSTRWIMDCPYCPEVELSSWSSEEKSEENMSMDSRSILTQVYGIDAPEIRVGGIRQRYAGRSKHRRAEDYGSFYLDSGGQPLGVAATRALAELVLGRVVLVKNLGDDCHNRLVGRIFVPAVSDVLIDKRKKYKKFFAALLSRMRAQGLVKGPLAPGVKGVVEAVKKLSREEVKGLDLQSTILQCLQEIRLDTISGLVDASEELLRRGLAIVYKGWNVKYDGDTQKERLNHLESTAERRLCGRWGLPEYCRVDPKDFRREHGRNRGGKPRANRGHCTDALLGIKEAVSIPERKSETAGT</sequence>
<dbReference type="OrthoDB" id="430293at2759"/>
<evidence type="ECO:0000313" key="1">
    <source>
        <dbReference type="EMBL" id="CDJ67086.1"/>
    </source>
</evidence>
<proteinExistence type="predicted"/>
<reference evidence="1" key="2">
    <citation type="submission" date="2013-10" db="EMBL/GenBank/DDBJ databases">
        <authorList>
            <person name="Aslett M."/>
        </authorList>
    </citation>
    <scope>NUCLEOTIDE SEQUENCE [LARGE SCALE GENOMIC DNA]</scope>
    <source>
        <strain evidence="1">Houghton</strain>
    </source>
</reference>
<dbReference type="InterPro" id="IPR035437">
    <property type="entry name" value="SNase_OB-fold_sf"/>
</dbReference>
<dbReference type="VEuPathDB" id="ToxoDB:ENH_00031720"/>